<dbReference type="Proteomes" id="UP000019384">
    <property type="component" value="Unassembled WGS sequence"/>
</dbReference>
<evidence type="ECO:0000256" key="2">
    <source>
        <dbReference type="ARBA" id="ARBA00004651"/>
    </source>
</evidence>
<dbReference type="OrthoDB" id="44736at2759"/>
<evidence type="ECO:0000256" key="5">
    <source>
        <dbReference type="ARBA" id="ARBA00022692"/>
    </source>
</evidence>
<dbReference type="GO" id="GO:0022857">
    <property type="term" value="F:transmembrane transporter activity"/>
    <property type="evidence" value="ECO:0007669"/>
    <property type="project" value="UniProtKB-UniRule"/>
</dbReference>
<feature type="transmembrane region" description="Helical" evidence="8">
    <location>
        <begin position="224"/>
        <end position="249"/>
    </location>
</feature>
<keyword evidence="7 8" id="KW-0472">Membrane</keyword>
<evidence type="ECO:0000256" key="7">
    <source>
        <dbReference type="ARBA" id="ARBA00023136"/>
    </source>
</evidence>
<proteinExistence type="inferred from homology"/>
<feature type="transmembrane region" description="Helical" evidence="8">
    <location>
        <begin position="462"/>
        <end position="482"/>
    </location>
</feature>
<gene>
    <name evidence="10" type="ORF">KUCA_T00003655001</name>
</gene>
<evidence type="ECO:0000313" key="11">
    <source>
        <dbReference type="Proteomes" id="UP000019384"/>
    </source>
</evidence>
<name>W6MMB2_9ASCO</name>
<dbReference type="RefSeq" id="XP_022459669.1">
    <property type="nucleotide sequence ID" value="XM_022602091.1"/>
</dbReference>
<comment type="subcellular location">
    <subcellularLocation>
        <location evidence="2 8">Cell membrane</location>
        <topology evidence="2 8">Multi-pass membrane protein</topology>
    </subcellularLocation>
</comment>
<feature type="transmembrane region" description="Helical" evidence="8">
    <location>
        <begin position="292"/>
        <end position="307"/>
    </location>
</feature>
<comment type="function">
    <text evidence="1 8">Probably involved in transport through the plasma membrane.</text>
</comment>
<reference evidence="10" key="2">
    <citation type="submission" date="2014-02" db="EMBL/GenBank/DDBJ databases">
        <title>Complete DNA sequence of /Kuraishia capsulata/ illustrates novel genomic features among budding yeasts (/Saccharomycotina/).</title>
        <authorList>
            <person name="Morales L."/>
            <person name="Noel B."/>
            <person name="Porcel B."/>
            <person name="Marcet-Houben M."/>
            <person name="Hullo M-F."/>
            <person name="Sacerdot C."/>
            <person name="Tekaia F."/>
            <person name="Leh-Louis V."/>
            <person name="Despons L."/>
            <person name="Khanna V."/>
            <person name="Aury J-M."/>
            <person name="Barbe V."/>
            <person name="Couloux A."/>
            <person name="Labadie K."/>
            <person name="Pelletier E."/>
            <person name="Souciet J-L."/>
            <person name="Boekhout T."/>
            <person name="Gabaldon T."/>
            <person name="Wincker P."/>
            <person name="Dujon B."/>
        </authorList>
    </citation>
    <scope>NUCLEOTIDE SEQUENCE</scope>
    <source>
        <strain evidence="10">CBS 1993</strain>
    </source>
</reference>
<evidence type="ECO:0000256" key="8">
    <source>
        <dbReference type="RuleBase" id="RU368066"/>
    </source>
</evidence>
<dbReference type="InterPro" id="IPR007603">
    <property type="entry name" value="Choline_transptr-like"/>
</dbReference>
<feature type="transmembrane region" description="Helical" evidence="8">
    <location>
        <begin position="126"/>
        <end position="147"/>
    </location>
</feature>
<feature type="transmembrane region" description="Helical" evidence="8">
    <location>
        <begin position="154"/>
        <end position="173"/>
    </location>
</feature>
<evidence type="ECO:0000313" key="10">
    <source>
        <dbReference type="EMBL" id="CDK27676.1"/>
    </source>
</evidence>
<feature type="transmembrane region" description="Helical" evidence="8">
    <location>
        <begin position="327"/>
        <end position="347"/>
    </location>
</feature>
<dbReference type="PANTHER" id="PTHR12385">
    <property type="entry name" value="CHOLINE TRANSPORTER-LIKE (SLC FAMILY 44)"/>
    <property type="match status" value="1"/>
</dbReference>
<protein>
    <recommendedName>
        <fullName evidence="4 8">Protein PNS1</fullName>
    </recommendedName>
</protein>
<organism evidence="10 11">
    <name type="scientific">Kuraishia capsulata CBS 1993</name>
    <dbReference type="NCBI Taxonomy" id="1382522"/>
    <lineage>
        <taxon>Eukaryota</taxon>
        <taxon>Fungi</taxon>
        <taxon>Dikarya</taxon>
        <taxon>Ascomycota</taxon>
        <taxon>Saccharomycotina</taxon>
        <taxon>Pichiomycetes</taxon>
        <taxon>Pichiales</taxon>
        <taxon>Pichiaceae</taxon>
        <taxon>Kuraishia</taxon>
    </lineage>
</organism>
<dbReference type="GO" id="GO:0005886">
    <property type="term" value="C:plasma membrane"/>
    <property type="evidence" value="ECO:0007669"/>
    <property type="project" value="UniProtKB-SubCell"/>
</dbReference>
<evidence type="ECO:0000256" key="9">
    <source>
        <dbReference type="SAM" id="MobiDB-lite"/>
    </source>
</evidence>
<reference evidence="10" key="1">
    <citation type="submission" date="2013-12" db="EMBL/GenBank/DDBJ databases">
        <authorList>
            <person name="Genoscope - CEA"/>
        </authorList>
    </citation>
    <scope>NUCLEOTIDE SEQUENCE</scope>
    <source>
        <strain evidence="10">CBS 1993</strain>
    </source>
</reference>
<dbReference type="EMBL" id="HG793128">
    <property type="protein sequence ID" value="CDK27676.1"/>
    <property type="molecule type" value="Genomic_DNA"/>
</dbReference>
<dbReference type="HOGENOM" id="CLU_026724_0_0_1"/>
<evidence type="ECO:0000256" key="6">
    <source>
        <dbReference type="ARBA" id="ARBA00022989"/>
    </source>
</evidence>
<feature type="transmembrane region" description="Helical" evidence="8">
    <location>
        <begin position="179"/>
        <end position="197"/>
    </location>
</feature>
<evidence type="ECO:0000256" key="1">
    <source>
        <dbReference type="ARBA" id="ARBA00002957"/>
    </source>
</evidence>
<sequence length="528" mass="59370">MPDYERPAKPPPSYQQEPQYNPYEQKPFDNQGFAQQQHEQDPELGQNQEKWNNRPPMPTPGNTFEDTFKLENPVYHDIPFTILFIATCAGFLVVAGISLKSYHSHTSYSGTSIYGTNSLTLNGNTLILLAFVIVMGLVLALLGMVLAYTYPKQFIIFALFVNVILGLGTSILYLCLHYYSAGIVFLVLTCLSAWFYWMSRHRIPFSAQVLQIVIGVVRVHPYTWIVSLIGALVSGAFAALFSATIVATYLKWNQNDSNPNCQSGSCSSAKVKGILVFVFFAGYYISEVIRNVIHVTVSGIYGTWYYMSKSDQGMPKYPALGAFKRAMTYSFGSICFGSLIVSLIQLLQTGLRILKQDALNSGETCGAIAVTVIQCIVWILNWLVSYFNHYAYSYVALYGKSYLDSAKDTWHFMKYKGIDALVNDMLINPALTLYSLFVAYFSALLAYLFLRFTKPAYNSDGGYYAPVVAFSFLIGMQLSNIMNSVIRSGTATFFIALAKDPEVFQMSYPQEFEEVFRNYPQVLQKLQQ</sequence>
<feature type="transmembrane region" description="Helical" evidence="8">
    <location>
        <begin position="367"/>
        <end position="387"/>
    </location>
</feature>
<evidence type="ECO:0000256" key="4">
    <source>
        <dbReference type="ARBA" id="ARBA00015388"/>
    </source>
</evidence>
<feature type="transmembrane region" description="Helical" evidence="8">
    <location>
        <begin position="431"/>
        <end position="450"/>
    </location>
</feature>
<keyword evidence="5 8" id="KW-0812">Transmembrane</keyword>
<evidence type="ECO:0000256" key="3">
    <source>
        <dbReference type="ARBA" id="ARBA00007168"/>
    </source>
</evidence>
<feature type="transmembrane region" description="Helical" evidence="8">
    <location>
        <begin position="78"/>
        <end position="99"/>
    </location>
</feature>
<dbReference type="Pfam" id="PF04515">
    <property type="entry name" value="Choline_transpo"/>
    <property type="match status" value="1"/>
</dbReference>
<feature type="compositionally biased region" description="Low complexity" evidence="9">
    <location>
        <begin position="14"/>
        <end position="25"/>
    </location>
</feature>
<feature type="region of interest" description="Disordered" evidence="9">
    <location>
        <begin position="1"/>
        <end position="63"/>
    </location>
</feature>
<dbReference type="AlphaFoldDB" id="W6MMB2"/>
<keyword evidence="6 8" id="KW-1133">Transmembrane helix</keyword>
<dbReference type="PANTHER" id="PTHR12385:SF4">
    <property type="entry name" value="PROTEIN PNS1"/>
    <property type="match status" value="1"/>
</dbReference>
<accession>W6MMB2</accession>
<keyword evidence="11" id="KW-1185">Reference proteome</keyword>
<dbReference type="GeneID" id="34521057"/>
<feature type="transmembrane region" description="Helical" evidence="8">
    <location>
        <begin position="269"/>
        <end position="285"/>
    </location>
</feature>
<comment type="similarity">
    <text evidence="3 8">Belongs to the CTL (choline transporter-like) family.</text>
</comment>